<organism evidence="1 2">
    <name type="scientific">Acidiphilium cryptum (strain JF-5)</name>
    <dbReference type="NCBI Taxonomy" id="349163"/>
    <lineage>
        <taxon>Bacteria</taxon>
        <taxon>Pseudomonadati</taxon>
        <taxon>Pseudomonadota</taxon>
        <taxon>Alphaproteobacteria</taxon>
        <taxon>Acetobacterales</taxon>
        <taxon>Acidocellaceae</taxon>
        <taxon>Acidiphilium</taxon>
    </lineage>
</organism>
<protein>
    <recommendedName>
        <fullName evidence="3">Phage tail protein</fullName>
    </recommendedName>
</protein>
<dbReference type="eggNOG" id="ENOG50335KG">
    <property type="taxonomic scope" value="Bacteria"/>
</dbReference>
<dbReference type="Proteomes" id="UP000000245">
    <property type="component" value="Chromosome"/>
</dbReference>
<proteinExistence type="predicted"/>
<sequence>MADLALTFGGDLAFGNGGDLALAEAAALTEQRVLRRLLTNPGGYVWQLSYGAGLGQFVGAAGPAAAAGALARAQMRGEARVASAPPPQITVSQGNPGGLAMTIAYQDAATGRARVLALPGSV</sequence>
<dbReference type="Gene3D" id="3.10.450.40">
    <property type="match status" value="1"/>
</dbReference>
<dbReference type="EMBL" id="CP000697">
    <property type="protein sequence ID" value="ABQ31714.1"/>
    <property type="molecule type" value="Genomic_DNA"/>
</dbReference>
<dbReference type="RefSeq" id="WP_012040115.1">
    <property type="nucleotide sequence ID" value="NC_009484.1"/>
</dbReference>
<dbReference type="STRING" id="349163.Acry_2523"/>
<evidence type="ECO:0000313" key="1">
    <source>
        <dbReference type="EMBL" id="ABQ31714.1"/>
    </source>
</evidence>
<dbReference type="AlphaFoldDB" id="A5G1I2"/>
<evidence type="ECO:0008006" key="3">
    <source>
        <dbReference type="Google" id="ProtNLM"/>
    </source>
</evidence>
<dbReference type="HOGENOM" id="CLU_165905_0_0_5"/>
<keyword evidence="2" id="KW-1185">Reference proteome</keyword>
<evidence type="ECO:0000313" key="2">
    <source>
        <dbReference type="Proteomes" id="UP000000245"/>
    </source>
</evidence>
<accession>A5G1I2</accession>
<reference evidence="1 2" key="1">
    <citation type="submission" date="2007-05" db="EMBL/GenBank/DDBJ databases">
        <title>Complete sequence of chromosome of Acidiphilium cryptum JF-5.</title>
        <authorList>
            <consortium name="US DOE Joint Genome Institute"/>
            <person name="Copeland A."/>
            <person name="Lucas S."/>
            <person name="Lapidus A."/>
            <person name="Barry K."/>
            <person name="Detter J.C."/>
            <person name="Glavina del Rio T."/>
            <person name="Hammon N."/>
            <person name="Israni S."/>
            <person name="Dalin E."/>
            <person name="Tice H."/>
            <person name="Pitluck S."/>
            <person name="Sims D."/>
            <person name="Brettin T."/>
            <person name="Bruce D."/>
            <person name="Han C."/>
            <person name="Schmutz J."/>
            <person name="Larimer F."/>
            <person name="Land M."/>
            <person name="Hauser L."/>
            <person name="Kyrpides N."/>
            <person name="Kim E."/>
            <person name="Magnuson T."/>
            <person name="Richardson P."/>
        </authorList>
    </citation>
    <scope>NUCLEOTIDE SEQUENCE [LARGE SCALE GENOMIC DNA]</scope>
    <source>
        <strain evidence="1 2">JF-5</strain>
    </source>
</reference>
<dbReference type="KEGG" id="acr:Acry_2523"/>
<gene>
    <name evidence="1" type="ordered locus">Acry_2523</name>
</gene>
<name>A5G1I2_ACICJ</name>